<dbReference type="Proteomes" id="UP000029080">
    <property type="component" value="Unassembled WGS sequence"/>
</dbReference>
<dbReference type="EMBL" id="JGZU01000019">
    <property type="protein sequence ID" value="KFJ04284.1"/>
    <property type="molecule type" value="Genomic_DNA"/>
</dbReference>
<dbReference type="STRING" id="356829.BITS_1381"/>
<reference evidence="1 2" key="1">
    <citation type="submission" date="2014-03" db="EMBL/GenBank/DDBJ databases">
        <title>Genomics of Bifidobacteria.</title>
        <authorList>
            <person name="Ventura M."/>
            <person name="Milani C."/>
            <person name="Lugli G.A."/>
        </authorList>
    </citation>
    <scope>NUCLEOTIDE SEQUENCE [LARGE SCALE GENOMIC DNA]</scope>
    <source>
        <strain evidence="1 2">JCM 13495</strain>
    </source>
</reference>
<dbReference type="InterPro" id="IPR021202">
    <property type="entry name" value="Rv3654c-like"/>
</dbReference>
<dbReference type="AlphaFoldDB" id="A0A087E933"/>
<protein>
    <submittedName>
        <fullName evidence="1">TadE-like protein</fullName>
    </submittedName>
</protein>
<dbReference type="eggNOG" id="ENOG5033B4F">
    <property type="taxonomic scope" value="Bacteria"/>
</dbReference>
<evidence type="ECO:0000313" key="2">
    <source>
        <dbReference type="Proteomes" id="UP000029080"/>
    </source>
</evidence>
<sequence>MEPIQRSGCKKQLWCSNHRIRPGMHMSVTAMHKTRRHHRIKPQGRVMHCARSFMEVATAKDEGSGTMAGVALIALVAILALVAASAGQLLIKQRQARTAADLSALSAAVQIRAFDDSPCGTAREIGKANGASVVHCFIEDEDSIVETAVPVSLPFIDEVWRTSRAGPVQCGAEVGGSAHSVGTLTRQCVRSP</sequence>
<keyword evidence="2" id="KW-1185">Reference proteome</keyword>
<dbReference type="NCBIfam" id="TIGR03816">
    <property type="entry name" value="tadE_like_DECH"/>
    <property type="match status" value="1"/>
</dbReference>
<organism evidence="1 2">
    <name type="scientific">Bifidobacterium tsurumiense</name>
    <dbReference type="NCBI Taxonomy" id="356829"/>
    <lineage>
        <taxon>Bacteria</taxon>
        <taxon>Bacillati</taxon>
        <taxon>Actinomycetota</taxon>
        <taxon>Actinomycetes</taxon>
        <taxon>Bifidobacteriales</taxon>
        <taxon>Bifidobacteriaceae</taxon>
        <taxon>Bifidobacterium</taxon>
    </lineage>
</organism>
<gene>
    <name evidence="1" type="ORF">BITS_1381</name>
</gene>
<accession>A0A087E933</accession>
<name>A0A087E933_9BIFI</name>
<proteinExistence type="predicted"/>
<evidence type="ECO:0000313" key="1">
    <source>
        <dbReference type="EMBL" id="KFJ04284.1"/>
    </source>
</evidence>
<comment type="caution">
    <text evidence="1">The sequence shown here is derived from an EMBL/GenBank/DDBJ whole genome shotgun (WGS) entry which is preliminary data.</text>
</comment>